<dbReference type="InterPro" id="IPR036409">
    <property type="entry name" value="Aldolase_II/adducin_N_sf"/>
</dbReference>
<dbReference type="Gene3D" id="3.40.225.10">
    <property type="entry name" value="Class II aldolase/adducin N-terminal domain"/>
    <property type="match status" value="1"/>
</dbReference>
<evidence type="ECO:0000256" key="1">
    <source>
        <dbReference type="ARBA" id="ARBA00006274"/>
    </source>
</evidence>
<sequence>MLQKLVSKYGKKLFIQTFNHARFFSNGKQVLKLSKEEILAKNWERRCELATAYRAFAKLNMNEGVCNHLTTKAPSLHCDEDIILIIPYGVYWSEVTPQCLAGIDKDNGNLIEGSDKPELTAHSIHRGIYRHRPDVNAIMHTHSEYAAALSVLDDMEIKPIHQNSCRFIGNVMYDKNYGAIAADGENDEADRLGKMIGDKDILLMGNHGTTSVGSTVALAFDLHYYFEIAAKAQIMAYQTGKPFRTLGPDVALSIYNYMRKDCHYYANAHFSGIQKALMREDPTFLKQTRVHH</sequence>
<dbReference type="Proteomes" id="UP001652625">
    <property type="component" value="Chromosome 06"/>
</dbReference>
<organism evidence="3 4">
    <name type="scientific">Hydra vulgaris</name>
    <name type="common">Hydra</name>
    <name type="synonym">Hydra attenuata</name>
    <dbReference type="NCBI Taxonomy" id="6087"/>
    <lineage>
        <taxon>Eukaryota</taxon>
        <taxon>Metazoa</taxon>
        <taxon>Cnidaria</taxon>
        <taxon>Hydrozoa</taxon>
        <taxon>Hydroidolina</taxon>
        <taxon>Anthoathecata</taxon>
        <taxon>Aplanulata</taxon>
        <taxon>Hydridae</taxon>
        <taxon>Hydra</taxon>
    </lineage>
</organism>
<dbReference type="PANTHER" id="PTHR10672:SF21">
    <property type="entry name" value="CLASS II ALDOLASE_ADDUCIN N-TERMINAL DOMAIN-CONTAINING PROTEIN"/>
    <property type="match status" value="1"/>
</dbReference>
<dbReference type="Pfam" id="PF00596">
    <property type="entry name" value="Aldolase_II"/>
    <property type="match status" value="1"/>
</dbReference>
<evidence type="ECO:0000259" key="2">
    <source>
        <dbReference type="SMART" id="SM01007"/>
    </source>
</evidence>
<dbReference type="InterPro" id="IPR001303">
    <property type="entry name" value="Aldolase_II/adducin_N"/>
</dbReference>
<proteinExistence type="inferred from homology"/>
<evidence type="ECO:0000313" key="4">
    <source>
        <dbReference type="RefSeq" id="XP_065655527.1"/>
    </source>
</evidence>
<dbReference type="GeneID" id="100210658"/>
<dbReference type="InterPro" id="IPR051017">
    <property type="entry name" value="Aldolase-II_Adducin_sf"/>
</dbReference>
<comment type="similarity">
    <text evidence="1">Belongs to the aldolase class II family. Adducin subfamily.</text>
</comment>
<feature type="domain" description="Class II aldolase/adducin N-terminal" evidence="2">
    <location>
        <begin position="47"/>
        <end position="234"/>
    </location>
</feature>
<accession>A0ABM4C1V4</accession>
<evidence type="ECO:0000313" key="3">
    <source>
        <dbReference type="Proteomes" id="UP001652625"/>
    </source>
</evidence>
<keyword evidence="3" id="KW-1185">Reference proteome</keyword>
<gene>
    <name evidence="4" type="primary">LOC100210658</name>
</gene>
<dbReference type="PANTHER" id="PTHR10672">
    <property type="entry name" value="ADDUCIN"/>
    <property type="match status" value="1"/>
</dbReference>
<protein>
    <submittedName>
        <fullName evidence="4">Aldolase class 2 protein CC_1201</fullName>
    </submittedName>
</protein>
<reference evidence="4" key="1">
    <citation type="submission" date="2025-08" db="UniProtKB">
        <authorList>
            <consortium name="RefSeq"/>
        </authorList>
    </citation>
    <scope>IDENTIFICATION</scope>
</reference>
<dbReference type="SMART" id="SM01007">
    <property type="entry name" value="Aldolase_II"/>
    <property type="match status" value="1"/>
</dbReference>
<dbReference type="SUPFAM" id="SSF53639">
    <property type="entry name" value="AraD/HMP-PK domain-like"/>
    <property type="match status" value="1"/>
</dbReference>
<name>A0ABM4C1V4_HYDVU</name>
<dbReference type="RefSeq" id="XP_065655527.1">
    <property type="nucleotide sequence ID" value="XM_065799455.1"/>
</dbReference>